<dbReference type="InterPro" id="IPR032466">
    <property type="entry name" value="Metal_Hydrolase"/>
</dbReference>
<protein>
    <recommendedName>
        <fullName evidence="3">Amidohydrolase-related domain-containing protein</fullName>
    </recommendedName>
</protein>
<dbReference type="HOGENOM" id="CLU_006273_0_0_1"/>
<dbReference type="OrthoDB" id="10258955at2759"/>
<evidence type="ECO:0000256" key="2">
    <source>
        <dbReference type="SAM" id="Phobius"/>
    </source>
</evidence>
<reference evidence="4 5" key="1">
    <citation type="journal article" date="2012" name="Proc. Natl. Acad. Sci. U.S.A.">
        <title>Comparative genomics of Ceriporiopsis subvermispora and Phanerochaete chrysosporium provide insight into selective ligninolysis.</title>
        <authorList>
            <person name="Fernandez-Fueyo E."/>
            <person name="Ruiz-Duenas F.J."/>
            <person name="Ferreira P."/>
            <person name="Floudas D."/>
            <person name="Hibbett D.S."/>
            <person name="Canessa P."/>
            <person name="Larrondo L.F."/>
            <person name="James T.Y."/>
            <person name="Seelenfreund D."/>
            <person name="Lobos S."/>
            <person name="Polanco R."/>
            <person name="Tello M."/>
            <person name="Honda Y."/>
            <person name="Watanabe T."/>
            <person name="Watanabe T."/>
            <person name="Ryu J.S."/>
            <person name="Kubicek C.P."/>
            <person name="Schmoll M."/>
            <person name="Gaskell J."/>
            <person name="Hammel K.E."/>
            <person name="St John F.J."/>
            <person name="Vanden Wymelenberg A."/>
            <person name="Sabat G."/>
            <person name="Splinter BonDurant S."/>
            <person name="Syed K."/>
            <person name="Yadav J.S."/>
            <person name="Doddapaneni H."/>
            <person name="Subramanian V."/>
            <person name="Lavin J.L."/>
            <person name="Oguiza J.A."/>
            <person name="Perez G."/>
            <person name="Pisabarro A.G."/>
            <person name="Ramirez L."/>
            <person name="Santoyo F."/>
            <person name="Master E."/>
            <person name="Coutinho P.M."/>
            <person name="Henrissat B."/>
            <person name="Lombard V."/>
            <person name="Magnuson J.K."/>
            <person name="Kuees U."/>
            <person name="Hori C."/>
            <person name="Igarashi K."/>
            <person name="Samejima M."/>
            <person name="Held B.W."/>
            <person name="Barry K.W."/>
            <person name="LaButti K.M."/>
            <person name="Lapidus A."/>
            <person name="Lindquist E.A."/>
            <person name="Lucas S.M."/>
            <person name="Riley R."/>
            <person name="Salamov A.A."/>
            <person name="Hoffmeister D."/>
            <person name="Schwenk D."/>
            <person name="Hadar Y."/>
            <person name="Yarden O."/>
            <person name="de Vries R.P."/>
            <person name="Wiebenga A."/>
            <person name="Stenlid J."/>
            <person name="Eastwood D."/>
            <person name="Grigoriev I.V."/>
            <person name="Berka R.M."/>
            <person name="Blanchette R.A."/>
            <person name="Kersten P."/>
            <person name="Martinez A.T."/>
            <person name="Vicuna R."/>
            <person name="Cullen D."/>
        </authorList>
    </citation>
    <scope>NUCLEOTIDE SEQUENCE [LARGE SCALE GENOMIC DNA]</scope>
    <source>
        <strain evidence="4 5">B</strain>
    </source>
</reference>
<organism evidence="4 5">
    <name type="scientific">Ceriporiopsis subvermispora (strain B)</name>
    <name type="common">White-rot fungus</name>
    <name type="synonym">Gelatoporia subvermispora</name>
    <dbReference type="NCBI Taxonomy" id="914234"/>
    <lineage>
        <taxon>Eukaryota</taxon>
        <taxon>Fungi</taxon>
        <taxon>Dikarya</taxon>
        <taxon>Basidiomycota</taxon>
        <taxon>Agaricomycotina</taxon>
        <taxon>Agaricomycetes</taxon>
        <taxon>Polyporales</taxon>
        <taxon>Gelatoporiaceae</taxon>
        <taxon>Gelatoporia</taxon>
    </lineage>
</organism>
<dbReference type="STRING" id="914234.M2RF15"/>
<keyword evidence="5" id="KW-1185">Reference proteome</keyword>
<dbReference type="PANTHER" id="PTHR43668">
    <property type="entry name" value="ALLANTOINASE"/>
    <property type="match status" value="1"/>
</dbReference>
<dbReference type="InterPro" id="IPR006680">
    <property type="entry name" value="Amidohydro-rel"/>
</dbReference>
<dbReference type="InterPro" id="IPR050138">
    <property type="entry name" value="DHOase/Allantoinase_Hydrolase"/>
</dbReference>
<keyword evidence="2" id="KW-0812">Transmembrane</keyword>
<evidence type="ECO:0000256" key="1">
    <source>
        <dbReference type="SAM" id="MobiDB-lite"/>
    </source>
</evidence>
<dbReference type="Pfam" id="PF01979">
    <property type="entry name" value="Amidohydro_1"/>
    <property type="match status" value="1"/>
</dbReference>
<keyword evidence="2" id="KW-0472">Membrane</keyword>
<feature type="region of interest" description="Disordered" evidence="1">
    <location>
        <begin position="1"/>
        <end position="20"/>
    </location>
</feature>
<name>M2RF15_CERS8</name>
<gene>
    <name evidence="4" type="ORF">CERSUDRAFT_83171</name>
</gene>
<evidence type="ECO:0000313" key="4">
    <source>
        <dbReference type="EMBL" id="EMD37401.1"/>
    </source>
</evidence>
<evidence type="ECO:0000313" key="5">
    <source>
        <dbReference type="Proteomes" id="UP000016930"/>
    </source>
</evidence>
<proteinExistence type="predicted"/>
<dbReference type="EMBL" id="KB445796">
    <property type="protein sequence ID" value="EMD37401.1"/>
    <property type="molecule type" value="Genomic_DNA"/>
</dbReference>
<sequence>MDKAAATDQGGSWYRPRPAGRRHHSAQLVPAVLALAALCTLLPVLTLSPLSGLFLTSSSVVPLHAHEILDKCAALHTKPAPPPDFANRTRSDRFVPGTRATLIRNATIWTGRNQGLEILKGNIFLDGGIIKAMGHATQSSVDSTAEYDIIDAHGAWVTPGIIDVHSHIGVGAAPALNGAEDGNSLKDPILPWLRALDGLNTHDDSYKLAVAGGVTTSLILPGSANAIGGQAFVIKLRPTKERSPTSLLLEPPFGLNGSNVDSRLPPRWRHMKHACGENPARVYGDTRMDDVWAWRKAYNKAREIKGAQDAFCEKALARDWDGLKGQTFPEDLQWESLVDILRGKVKVQTHCYEAVDFDNFVRLSQEFKFPVAAFHHAHEAYLVPEVLKKAYEHPPAIAMFAAFSRYKREAYRHSEFAPRILADNGIDVVMKSDHSAIVSRYLMNEASQAHYYGLPENIALASVISTPAKVLGLEHRIGYVREGYDADLVIWDSHPLSLGATPAQVFIDGIRQIPSPHVSVKPSSHNIAPNTPNFDREAAAALQYEGLPPLGPTESVQDSGMVVFVHVAHLWAVDHTGEKIVDVFGAQRRAGDGDSEHVVVVQGGRVVCSAASTAESCAAFLALPDIRVIDLRGGSVQPGLVTYGANLGLQEIAMEDSTVDGESPSPFAPGLSPLLEAALLPRAVDGLQFATRDALLAYRAGVTVGITAPPPSGFFGGLSTAFSVAAAHKLERGALVQDVTAVHISFGRGIPSVSTQVAALRELLLGSLEGTYAKWFKQVSEGKLPLVVEVGSADIIATLIELKSEVEAETQVPLKMTLEGGSEAHLLASELSAANVGIILKPPRSFPYTWSERRIAPGPPLSEDGPIAHLIKHNVTVGIGPQGVSGAAELSTWAVRNTRFDAGWAHYESPNVIPKEAALALGSINVKHLLGLETAVGEEDLVATIGGDLLDFEGKVVAIVSPRRGVVDLF</sequence>
<accession>M2RF15</accession>
<dbReference type="Gene3D" id="3.20.20.140">
    <property type="entry name" value="Metal-dependent hydrolases"/>
    <property type="match status" value="2"/>
</dbReference>
<dbReference type="SUPFAM" id="SSF51556">
    <property type="entry name" value="Metallo-dependent hydrolases"/>
    <property type="match status" value="1"/>
</dbReference>
<dbReference type="GO" id="GO:0004038">
    <property type="term" value="F:allantoinase activity"/>
    <property type="evidence" value="ECO:0007669"/>
    <property type="project" value="TreeGrafter"/>
</dbReference>
<dbReference type="SUPFAM" id="SSF51338">
    <property type="entry name" value="Composite domain of metallo-dependent hydrolases"/>
    <property type="match status" value="1"/>
</dbReference>
<dbReference type="GO" id="GO:0005737">
    <property type="term" value="C:cytoplasm"/>
    <property type="evidence" value="ECO:0007669"/>
    <property type="project" value="TreeGrafter"/>
</dbReference>
<dbReference type="Proteomes" id="UP000016930">
    <property type="component" value="Unassembled WGS sequence"/>
</dbReference>
<evidence type="ECO:0000259" key="3">
    <source>
        <dbReference type="Pfam" id="PF01979"/>
    </source>
</evidence>
<dbReference type="AlphaFoldDB" id="M2RF15"/>
<feature type="transmembrane region" description="Helical" evidence="2">
    <location>
        <begin position="31"/>
        <end position="55"/>
    </location>
</feature>
<feature type="domain" description="Amidohydrolase-related" evidence="3">
    <location>
        <begin position="417"/>
        <end position="506"/>
    </location>
</feature>
<keyword evidence="2" id="KW-1133">Transmembrane helix</keyword>
<dbReference type="GO" id="GO:0006145">
    <property type="term" value="P:purine nucleobase catabolic process"/>
    <property type="evidence" value="ECO:0007669"/>
    <property type="project" value="TreeGrafter"/>
</dbReference>
<dbReference type="InterPro" id="IPR011059">
    <property type="entry name" value="Metal-dep_hydrolase_composite"/>
</dbReference>
<dbReference type="PANTHER" id="PTHR43668:SF5">
    <property type="entry name" value="AMIDOHYDROLASE 3 DOMAIN-CONTAINING PROTEIN"/>
    <property type="match status" value="1"/>
</dbReference>